<name>A0AAE9ZD73_9GAMM</name>
<protein>
    <submittedName>
        <fullName evidence="1">Uncharacterized protein</fullName>
    </submittedName>
</protein>
<accession>A0AAE9ZD73</accession>
<organism evidence="1 2">
    <name type="scientific">Thalassomonas viridans</name>
    <dbReference type="NCBI Taxonomy" id="137584"/>
    <lineage>
        <taxon>Bacteria</taxon>
        <taxon>Pseudomonadati</taxon>
        <taxon>Pseudomonadota</taxon>
        <taxon>Gammaproteobacteria</taxon>
        <taxon>Alteromonadales</taxon>
        <taxon>Colwelliaceae</taxon>
        <taxon>Thalassomonas</taxon>
    </lineage>
</organism>
<evidence type="ECO:0000313" key="2">
    <source>
        <dbReference type="Proteomes" id="UP000032352"/>
    </source>
</evidence>
<proteinExistence type="predicted"/>
<dbReference type="EMBL" id="CP059734">
    <property type="protein sequence ID" value="WDE08537.1"/>
    <property type="molecule type" value="Genomic_DNA"/>
</dbReference>
<gene>
    <name evidence="1" type="ORF">SG34_031945</name>
</gene>
<dbReference type="Proteomes" id="UP000032352">
    <property type="component" value="Chromosome pTvir"/>
</dbReference>
<reference evidence="1 2" key="2">
    <citation type="journal article" date="2022" name="Mar. Drugs">
        <title>Bioassay-Guided Fractionation Leads to the Detection of Cholic Acid Generated by the Rare Thalassomonas sp.</title>
        <authorList>
            <person name="Pheiffer F."/>
            <person name="Schneider Y.K."/>
            <person name="Hansen E.H."/>
            <person name="Andersen J.H."/>
            <person name="Isaksson J."/>
            <person name="Busche T."/>
            <person name="R C."/>
            <person name="Kalinowski J."/>
            <person name="Zyl L.V."/>
            <person name="Trindade M."/>
        </authorList>
    </citation>
    <scope>NUCLEOTIDE SEQUENCE [LARGE SCALE GENOMIC DNA]</scope>
    <source>
        <strain evidence="1 2">XOM25</strain>
    </source>
</reference>
<dbReference type="KEGG" id="tvd:SG34_031945"/>
<reference evidence="1 2" key="1">
    <citation type="journal article" date="2015" name="Genome Announc.">
        <title>Draft Genome Sequences of Marine Isolates of Thalassomonas viridans and Thalassomonas actiniarum.</title>
        <authorList>
            <person name="Olonade I."/>
            <person name="van Zyl L.J."/>
            <person name="Trindade M."/>
        </authorList>
    </citation>
    <scope>NUCLEOTIDE SEQUENCE [LARGE SCALE GENOMIC DNA]</scope>
    <source>
        <strain evidence="1 2">XOM25</strain>
    </source>
</reference>
<sequence>MPTLTLVQDMDANQEAVWDVWADFGNTVNLLITELSNDGSLSRFNGGSVIENKTVLFYAYRQILVEAGAISSVTDTPVFEESHGSLSAYVDFALSRSLATGERAETLRAINAGYSMLDNISIENDVLAFLENYEVPDEARIRAAAEDALAHYSANQARIDKIENRVITEAETFLALDETVVRSAAEVDTLIESYISQQLVNGLTAEKLTKIEQALRLGSVLDDIQEYRRSGNADSVFIQKGTNFTGDGIDSAIAPLLKDNRVLFNDELDANFSLGLNTEGNALELRFDTGSDVRVAVVNLTNNVESYFLLEDSLSLFSKRLNNTNLQNLPDNFIAPGINGRELGLLPAITVDQDLRLITDAANGVYQNGNALEIVLNQRLQQYCNDLALNYDGFSFNLSLDSIFDALTGAGFGDEANELRTLLANDSDFQRQQGLISTDC</sequence>
<evidence type="ECO:0000313" key="1">
    <source>
        <dbReference type="EMBL" id="WDE08537.1"/>
    </source>
</evidence>
<dbReference type="AlphaFoldDB" id="A0AAE9ZD73"/>
<dbReference type="RefSeq" id="WP_152647226.1">
    <property type="nucleotide sequence ID" value="NZ_CP059734.1"/>
</dbReference>
<keyword evidence="2" id="KW-1185">Reference proteome</keyword>